<name>A0AA48I2G0_9FIRM</name>
<dbReference type="AlphaFoldDB" id="A0AA48I2G0"/>
<reference evidence="2" key="1">
    <citation type="journal article" date="2023" name="ISME J.">
        <title>Emergence of putative energy parasites within Clostridia revealed by genome analysis of a novel endosymbiotic clade.</title>
        <authorList>
            <person name="Takahashi K."/>
            <person name="Kuwahara H."/>
            <person name="Horikawa Y."/>
            <person name="Izawa K."/>
            <person name="Kato D."/>
            <person name="Inagaki T."/>
            <person name="Yuki M."/>
            <person name="Ohkuma M."/>
            <person name="Hongoh Y."/>
        </authorList>
    </citation>
    <scope>NUCLEOTIDE SEQUENCE</scope>
    <source>
        <strain evidence="2">CfP3-15</strain>
    </source>
</reference>
<evidence type="ECO:0000256" key="1">
    <source>
        <dbReference type="SAM" id="MobiDB-lite"/>
    </source>
</evidence>
<feature type="compositionally biased region" description="Basic and acidic residues" evidence="1">
    <location>
        <begin position="224"/>
        <end position="235"/>
    </location>
</feature>
<sequence>MNYILLNEGFYAWLEVNYLPLPSQILFLKFIHAFNLSGWSEWLQIDNQKLMSWIQTNREETAINNRDKLLEKGLLVYIKGKKGVPNKYKFNDKLAFISEASTGVQTGVKSGVNTGVFSGGKTGVKTEAIYKQNKTKQNKESISTDVDIPKKSPYGNFSHVFLTEQEYSKLISKYKDEVSGIIQFLDDWIEMKGFYKSKSHYLAIKKWVITAFNEQKLKEKAQKLKEKELSDKENRQNNYQNGGSNYGQNEKYWSNYRSYDHKPAYEEGKINRSGEPWCTEYPE</sequence>
<accession>A0AA48I2G0</accession>
<proteinExistence type="predicted"/>
<dbReference type="Proteomes" id="UP001337580">
    <property type="component" value="Chromosome"/>
</dbReference>
<dbReference type="KEGG" id="ips:CfP315_0214"/>
<dbReference type="EMBL" id="AP027924">
    <property type="protein sequence ID" value="BED91702.1"/>
    <property type="molecule type" value="Genomic_DNA"/>
</dbReference>
<protein>
    <submittedName>
        <fullName evidence="2">Uncharacterized protein</fullName>
    </submittedName>
</protein>
<organism evidence="2">
    <name type="scientific">Candidatus Improbicoccus pseudotrichonymphae</name>
    <dbReference type="NCBI Taxonomy" id="3033792"/>
    <lineage>
        <taxon>Bacteria</taxon>
        <taxon>Bacillati</taxon>
        <taxon>Bacillota</taxon>
        <taxon>Clostridia</taxon>
        <taxon>Candidatus Improbicoccus</taxon>
    </lineage>
</organism>
<feature type="region of interest" description="Disordered" evidence="1">
    <location>
        <begin position="224"/>
        <end position="251"/>
    </location>
</feature>
<feature type="compositionally biased region" description="Low complexity" evidence="1">
    <location>
        <begin position="236"/>
        <end position="249"/>
    </location>
</feature>
<gene>
    <name evidence="2" type="ORF">CfP315_0214</name>
</gene>
<evidence type="ECO:0000313" key="2">
    <source>
        <dbReference type="EMBL" id="BED91702.1"/>
    </source>
</evidence>